<organism evidence="1 2">
    <name type="scientific">Trichinella pseudospiralis</name>
    <name type="common">Parasitic roundworm</name>
    <dbReference type="NCBI Taxonomy" id="6337"/>
    <lineage>
        <taxon>Eukaryota</taxon>
        <taxon>Metazoa</taxon>
        <taxon>Ecdysozoa</taxon>
        <taxon>Nematoda</taxon>
        <taxon>Enoplea</taxon>
        <taxon>Dorylaimia</taxon>
        <taxon>Trichinellida</taxon>
        <taxon>Trichinellidae</taxon>
        <taxon>Trichinella</taxon>
    </lineage>
</organism>
<sequence length="285" mass="32266">MFCIQQESTSQYKEKYIADLIDKSDETFTSANRDLTTSHTDSSTIITDCVSSTVGGVILCNNQSRHNSIKMDFVIWVLMFITVQRIASFQIRPLKCKPGYRVSSISRVTINGISSYDVECKPFSDNPERIKDITCSDGTVPVCNGTLGGCDQHPDSWIGGVKVVPYEEDSSVEMLRFDFTFRFDFNKLCTFSLIPYCCNASNVLVHGDTCGHSRLSSLGRLLTLATKPDEIMQGLSCQVTRNHNGRVYDVTLKVRSCRFEIEQECCNKYMFGYFLHNFWNKEKTA</sequence>
<comment type="caution">
    <text evidence="1">The sequence shown here is derived from an EMBL/GenBank/DDBJ whole genome shotgun (WGS) entry which is preliminary data.</text>
</comment>
<dbReference type="AlphaFoldDB" id="A0A0V1FAL6"/>
<evidence type="ECO:0000313" key="1">
    <source>
        <dbReference type="EMBL" id="KRY83156.1"/>
    </source>
</evidence>
<gene>
    <name evidence="1" type="ORF">T4D_10834</name>
</gene>
<dbReference type="Proteomes" id="UP000054995">
    <property type="component" value="Unassembled WGS sequence"/>
</dbReference>
<dbReference type="OrthoDB" id="5915144at2759"/>
<proteinExistence type="predicted"/>
<accession>A0A0V1FAL6</accession>
<reference evidence="1 2" key="1">
    <citation type="submission" date="2015-01" db="EMBL/GenBank/DDBJ databases">
        <title>Evolution of Trichinella species and genotypes.</title>
        <authorList>
            <person name="Korhonen P.K."/>
            <person name="Edoardo P."/>
            <person name="Giuseppe L.R."/>
            <person name="Gasser R.B."/>
        </authorList>
    </citation>
    <scope>NUCLEOTIDE SEQUENCE [LARGE SCALE GENOMIC DNA]</scope>
    <source>
        <strain evidence="1">ISS470</strain>
    </source>
</reference>
<evidence type="ECO:0000313" key="2">
    <source>
        <dbReference type="Proteomes" id="UP000054995"/>
    </source>
</evidence>
<protein>
    <submittedName>
        <fullName evidence="1">Uncharacterized protein</fullName>
    </submittedName>
</protein>
<keyword evidence="2" id="KW-1185">Reference proteome</keyword>
<dbReference type="EMBL" id="JYDT01000149">
    <property type="protein sequence ID" value="KRY83156.1"/>
    <property type="molecule type" value="Genomic_DNA"/>
</dbReference>
<name>A0A0V1FAL6_TRIPS</name>